<organism evidence="2 3">
    <name type="scientific">Russula ochroleuca</name>
    <dbReference type="NCBI Taxonomy" id="152965"/>
    <lineage>
        <taxon>Eukaryota</taxon>
        <taxon>Fungi</taxon>
        <taxon>Dikarya</taxon>
        <taxon>Basidiomycota</taxon>
        <taxon>Agaricomycotina</taxon>
        <taxon>Agaricomycetes</taxon>
        <taxon>Russulales</taxon>
        <taxon>Russulaceae</taxon>
        <taxon>Russula</taxon>
    </lineage>
</organism>
<sequence>MSTRSISQGSTEAKTRKKDEPKSVPSAVRKSSQSSGAQIQTHPPKKVAVRTGGATQPTLSQLARMKAADEEKERRAEAKGSMRPLRIRPRHKAVPPKATSKEGTIPAAAIATPVPPSPEVRPADVPLPLSPASAQDDQVALPSMNDKESNVATAINEHPPVPTPAQVHPVQPFGMAAVAKTPISALVSSIQRGFLLSPNSPLSPAQPDAEWECPAWPGLVLDVGEGPSFEGVAESTVKRPQAALRSDPERKASVNIS</sequence>
<evidence type="ECO:0000313" key="3">
    <source>
        <dbReference type="Proteomes" id="UP000759537"/>
    </source>
</evidence>
<reference evidence="2" key="1">
    <citation type="submission" date="2019-10" db="EMBL/GenBank/DDBJ databases">
        <authorList>
            <consortium name="DOE Joint Genome Institute"/>
            <person name="Kuo A."/>
            <person name="Miyauchi S."/>
            <person name="Kiss E."/>
            <person name="Drula E."/>
            <person name="Kohler A."/>
            <person name="Sanchez-Garcia M."/>
            <person name="Andreopoulos B."/>
            <person name="Barry K.W."/>
            <person name="Bonito G."/>
            <person name="Buee M."/>
            <person name="Carver A."/>
            <person name="Chen C."/>
            <person name="Cichocki N."/>
            <person name="Clum A."/>
            <person name="Culley D."/>
            <person name="Crous P.W."/>
            <person name="Fauchery L."/>
            <person name="Girlanda M."/>
            <person name="Hayes R."/>
            <person name="Keri Z."/>
            <person name="LaButti K."/>
            <person name="Lipzen A."/>
            <person name="Lombard V."/>
            <person name="Magnuson J."/>
            <person name="Maillard F."/>
            <person name="Morin E."/>
            <person name="Murat C."/>
            <person name="Nolan M."/>
            <person name="Ohm R."/>
            <person name="Pangilinan J."/>
            <person name="Pereira M."/>
            <person name="Perotto S."/>
            <person name="Peter M."/>
            <person name="Riley R."/>
            <person name="Sitrit Y."/>
            <person name="Stielow B."/>
            <person name="Szollosi G."/>
            <person name="Zifcakova L."/>
            <person name="Stursova M."/>
            <person name="Spatafora J.W."/>
            <person name="Tedersoo L."/>
            <person name="Vaario L.-M."/>
            <person name="Yamada A."/>
            <person name="Yan M."/>
            <person name="Wang P."/>
            <person name="Xu J."/>
            <person name="Bruns T."/>
            <person name="Baldrian P."/>
            <person name="Vilgalys R."/>
            <person name="Henrissat B."/>
            <person name="Grigoriev I.V."/>
            <person name="Hibbett D."/>
            <person name="Nagy L.G."/>
            <person name="Martin F.M."/>
        </authorList>
    </citation>
    <scope>NUCLEOTIDE SEQUENCE</scope>
    <source>
        <strain evidence="2">Prilba</strain>
    </source>
</reference>
<name>A0A9P5JTJ9_9AGAM</name>
<reference evidence="2" key="2">
    <citation type="journal article" date="2020" name="Nat. Commun.">
        <title>Large-scale genome sequencing of mycorrhizal fungi provides insights into the early evolution of symbiotic traits.</title>
        <authorList>
            <person name="Miyauchi S."/>
            <person name="Kiss E."/>
            <person name="Kuo A."/>
            <person name="Drula E."/>
            <person name="Kohler A."/>
            <person name="Sanchez-Garcia M."/>
            <person name="Morin E."/>
            <person name="Andreopoulos B."/>
            <person name="Barry K.W."/>
            <person name="Bonito G."/>
            <person name="Buee M."/>
            <person name="Carver A."/>
            <person name="Chen C."/>
            <person name="Cichocki N."/>
            <person name="Clum A."/>
            <person name="Culley D."/>
            <person name="Crous P.W."/>
            <person name="Fauchery L."/>
            <person name="Girlanda M."/>
            <person name="Hayes R.D."/>
            <person name="Keri Z."/>
            <person name="LaButti K."/>
            <person name="Lipzen A."/>
            <person name="Lombard V."/>
            <person name="Magnuson J."/>
            <person name="Maillard F."/>
            <person name="Murat C."/>
            <person name="Nolan M."/>
            <person name="Ohm R.A."/>
            <person name="Pangilinan J."/>
            <person name="Pereira M.F."/>
            <person name="Perotto S."/>
            <person name="Peter M."/>
            <person name="Pfister S."/>
            <person name="Riley R."/>
            <person name="Sitrit Y."/>
            <person name="Stielow J.B."/>
            <person name="Szollosi G."/>
            <person name="Zifcakova L."/>
            <person name="Stursova M."/>
            <person name="Spatafora J.W."/>
            <person name="Tedersoo L."/>
            <person name="Vaario L.M."/>
            <person name="Yamada A."/>
            <person name="Yan M."/>
            <person name="Wang P."/>
            <person name="Xu J."/>
            <person name="Bruns T."/>
            <person name="Baldrian P."/>
            <person name="Vilgalys R."/>
            <person name="Dunand C."/>
            <person name="Henrissat B."/>
            <person name="Grigoriev I.V."/>
            <person name="Hibbett D."/>
            <person name="Nagy L.G."/>
            <person name="Martin F.M."/>
        </authorList>
    </citation>
    <scope>NUCLEOTIDE SEQUENCE</scope>
    <source>
        <strain evidence="2">Prilba</strain>
    </source>
</reference>
<dbReference type="EMBL" id="WHVB01000193">
    <property type="protein sequence ID" value="KAF8460217.1"/>
    <property type="molecule type" value="Genomic_DNA"/>
</dbReference>
<feature type="compositionally biased region" description="Polar residues" evidence="1">
    <location>
        <begin position="29"/>
        <end position="41"/>
    </location>
</feature>
<keyword evidence="3" id="KW-1185">Reference proteome</keyword>
<evidence type="ECO:0000256" key="1">
    <source>
        <dbReference type="SAM" id="MobiDB-lite"/>
    </source>
</evidence>
<feature type="compositionally biased region" description="Basic residues" evidence="1">
    <location>
        <begin position="85"/>
        <end position="94"/>
    </location>
</feature>
<dbReference type="OrthoDB" id="46159at2759"/>
<feature type="compositionally biased region" description="Basic and acidic residues" evidence="1">
    <location>
        <begin position="246"/>
        <end position="257"/>
    </location>
</feature>
<comment type="caution">
    <text evidence="2">The sequence shown here is derived from an EMBL/GenBank/DDBJ whole genome shotgun (WGS) entry which is preliminary data.</text>
</comment>
<gene>
    <name evidence="2" type="ORF">DFH94DRAFT_700374</name>
</gene>
<dbReference type="Proteomes" id="UP000759537">
    <property type="component" value="Unassembled WGS sequence"/>
</dbReference>
<proteinExistence type="predicted"/>
<evidence type="ECO:0000313" key="2">
    <source>
        <dbReference type="EMBL" id="KAF8460217.1"/>
    </source>
</evidence>
<feature type="compositionally biased region" description="Polar residues" evidence="1">
    <location>
        <begin position="1"/>
        <end position="12"/>
    </location>
</feature>
<accession>A0A9P5JTJ9</accession>
<protein>
    <submittedName>
        <fullName evidence="2">Uncharacterized protein</fullName>
    </submittedName>
</protein>
<feature type="region of interest" description="Disordered" evidence="1">
    <location>
        <begin position="1"/>
        <end position="139"/>
    </location>
</feature>
<dbReference type="AlphaFoldDB" id="A0A9P5JTJ9"/>
<feature type="compositionally biased region" description="Basic and acidic residues" evidence="1">
    <location>
        <begin position="13"/>
        <end position="22"/>
    </location>
</feature>
<feature type="compositionally biased region" description="Basic and acidic residues" evidence="1">
    <location>
        <begin position="66"/>
        <end position="80"/>
    </location>
</feature>
<feature type="region of interest" description="Disordered" evidence="1">
    <location>
        <begin position="230"/>
        <end position="257"/>
    </location>
</feature>